<comment type="subcellular location">
    <subcellularLocation>
        <location evidence="3">Cytoplasm</location>
    </subcellularLocation>
    <text evidence="3">The tmRNA-SmpB complex associates with stalled 70S ribosomes.</text>
</comment>
<keyword evidence="2 3" id="KW-0694">RNA-binding</keyword>
<evidence type="ECO:0000256" key="1">
    <source>
        <dbReference type="ARBA" id="ARBA00022490"/>
    </source>
</evidence>
<dbReference type="AlphaFoldDB" id="A0A1R4HCG9"/>
<proteinExistence type="inferred from homology"/>
<dbReference type="GO" id="GO:0070929">
    <property type="term" value="P:trans-translation"/>
    <property type="evidence" value="ECO:0007669"/>
    <property type="project" value="UniProtKB-UniRule"/>
</dbReference>
<sequence>MADKKSKKDTKQQNASIAVNRQVRHEYFVEERFEAGLVLEGWEVKSLRDGRIQLKESYVVIKRGEAWLSGAHISPMLSASTHIKPEAVRMKKLLLNRHELNKLIGAVERKGYTLMPLSMYWKNGRAKLEIGLAKGKQLHDKRTASKDRDWQREKERIMKHA</sequence>
<dbReference type="HAMAP" id="MF_00023">
    <property type="entry name" value="SmpB"/>
    <property type="match status" value="1"/>
</dbReference>
<dbReference type="PANTHER" id="PTHR30308:SF2">
    <property type="entry name" value="SSRA-BINDING PROTEIN"/>
    <property type="match status" value="1"/>
</dbReference>
<dbReference type="RefSeq" id="WP_087144062.1">
    <property type="nucleotide sequence ID" value="NZ_FUKI01000126.1"/>
</dbReference>
<gene>
    <name evidence="3 5" type="primary">smpB</name>
    <name evidence="5" type="ORF">CRENPOLYSF1_50018</name>
</gene>
<evidence type="ECO:0000313" key="6">
    <source>
        <dbReference type="Proteomes" id="UP000195667"/>
    </source>
</evidence>
<dbReference type="NCBIfam" id="TIGR00086">
    <property type="entry name" value="smpB"/>
    <property type="match status" value="1"/>
</dbReference>
<dbReference type="GO" id="GO:0070930">
    <property type="term" value="P:trans-translation-dependent protein tagging"/>
    <property type="evidence" value="ECO:0007669"/>
    <property type="project" value="TreeGrafter"/>
</dbReference>
<dbReference type="Proteomes" id="UP000195667">
    <property type="component" value="Unassembled WGS sequence"/>
</dbReference>
<evidence type="ECO:0000256" key="2">
    <source>
        <dbReference type="ARBA" id="ARBA00022884"/>
    </source>
</evidence>
<reference evidence="6" key="1">
    <citation type="submission" date="2017-02" db="EMBL/GenBank/DDBJ databases">
        <authorList>
            <person name="Daims H."/>
        </authorList>
    </citation>
    <scope>NUCLEOTIDE SEQUENCE [LARGE SCALE GENOMIC DNA]</scope>
</reference>
<evidence type="ECO:0000256" key="3">
    <source>
        <dbReference type="HAMAP-Rule" id="MF_00023"/>
    </source>
</evidence>
<organism evidence="5 6">
    <name type="scientific">Crenothrix polyspora</name>
    <dbReference type="NCBI Taxonomy" id="360316"/>
    <lineage>
        <taxon>Bacteria</taxon>
        <taxon>Pseudomonadati</taxon>
        <taxon>Pseudomonadota</taxon>
        <taxon>Gammaproteobacteria</taxon>
        <taxon>Methylococcales</taxon>
        <taxon>Crenotrichaceae</taxon>
        <taxon>Crenothrix</taxon>
    </lineage>
</organism>
<protein>
    <recommendedName>
        <fullName evidence="3">SsrA-binding protein</fullName>
    </recommendedName>
    <alternativeName>
        <fullName evidence="3">Small protein B</fullName>
    </alternativeName>
</protein>
<dbReference type="Pfam" id="PF01668">
    <property type="entry name" value="SmpB"/>
    <property type="match status" value="1"/>
</dbReference>
<dbReference type="NCBIfam" id="NF003843">
    <property type="entry name" value="PRK05422.1"/>
    <property type="match status" value="1"/>
</dbReference>
<dbReference type="Gene3D" id="2.40.280.10">
    <property type="match status" value="1"/>
</dbReference>
<dbReference type="InterPro" id="IPR020081">
    <property type="entry name" value="SsrA-bd_prot_CS"/>
</dbReference>
<dbReference type="SUPFAM" id="SSF74982">
    <property type="entry name" value="Small protein B (SmpB)"/>
    <property type="match status" value="1"/>
</dbReference>
<comment type="function">
    <text evidence="3">Required for rescue of stalled ribosomes mediated by trans-translation. Binds to transfer-messenger RNA (tmRNA), required for stable association of tmRNA with ribosomes. tmRNA and SmpB together mimic tRNA shape, replacing the anticodon stem-loop with SmpB. tmRNA is encoded by the ssrA gene; the 2 termini fold to resemble tRNA(Ala) and it encodes a 'tag peptide', a short internal open reading frame. During trans-translation Ala-aminoacylated tmRNA acts like a tRNA, entering the A-site of stalled ribosomes, displacing the stalled mRNA. The ribosome then switches to translate the ORF on the tmRNA; the nascent peptide is terminated with the 'tag peptide' encoded by the tmRNA and targeted for degradation. The ribosome is freed to recommence translation, which seems to be the essential function of trans-translation.</text>
</comment>
<dbReference type="GO" id="GO:0003723">
    <property type="term" value="F:RNA binding"/>
    <property type="evidence" value="ECO:0007669"/>
    <property type="project" value="UniProtKB-UniRule"/>
</dbReference>
<dbReference type="InterPro" id="IPR000037">
    <property type="entry name" value="SsrA-bd_prot"/>
</dbReference>
<dbReference type="EMBL" id="FUKI01000126">
    <property type="protein sequence ID" value="SJM93906.1"/>
    <property type="molecule type" value="Genomic_DNA"/>
</dbReference>
<evidence type="ECO:0000256" key="4">
    <source>
        <dbReference type="SAM" id="MobiDB-lite"/>
    </source>
</evidence>
<name>A0A1R4HCG9_9GAMM</name>
<accession>A0A1R4HCG9</accession>
<dbReference type="GO" id="GO:0005829">
    <property type="term" value="C:cytosol"/>
    <property type="evidence" value="ECO:0007669"/>
    <property type="project" value="TreeGrafter"/>
</dbReference>
<evidence type="ECO:0000313" key="5">
    <source>
        <dbReference type="EMBL" id="SJM93906.1"/>
    </source>
</evidence>
<feature type="region of interest" description="Disordered" evidence="4">
    <location>
        <begin position="139"/>
        <end position="161"/>
    </location>
</feature>
<keyword evidence="1 3" id="KW-0963">Cytoplasm</keyword>
<comment type="similarity">
    <text evidence="3">Belongs to the SmpB family.</text>
</comment>
<dbReference type="InterPro" id="IPR023620">
    <property type="entry name" value="SmpB"/>
</dbReference>
<dbReference type="PANTHER" id="PTHR30308">
    <property type="entry name" value="TMRNA-BINDING COMPONENT OF TRANS-TRANSLATION TAGGING COMPLEX"/>
    <property type="match status" value="1"/>
</dbReference>
<dbReference type="OrthoDB" id="9805462at2"/>
<dbReference type="CDD" id="cd09294">
    <property type="entry name" value="SmpB"/>
    <property type="match status" value="1"/>
</dbReference>
<keyword evidence="6" id="KW-1185">Reference proteome</keyword>
<dbReference type="PROSITE" id="PS01317">
    <property type="entry name" value="SSRP"/>
    <property type="match status" value="1"/>
</dbReference>